<dbReference type="Proteomes" id="UP000269265">
    <property type="component" value="Unassembled WGS sequence"/>
</dbReference>
<name>A0A3R8SBY3_9BURK</name>
<feature type="transmembrane region" description="Helical" evidence="8">
    <location>
        <begin position="106"/>
        <end position="123"/>
    </location>
</feature>
<reference evidence="9 10" key="1">
    <citation type="submission" date="2018-12" db="EMBL/GenBank/DDBJ databases">
        <title>The whole draft genome of Aquabacterium sp. SJQ9.</title>
        <authorList>
            <person name="Sun L."/>
            <person name="Gao X."/>
            <person name="Chen W."/>
            <person name="Huang K."/>
        </authorList>
    </citation>
    <scope>NUCLEOTIDE SEQUENCE [LARGE SCALE GENOMIC DNA]</scope>
    <source>
        <strain evidence="9 10">SJQ9</strain>
    </source>
</reference>
<protein>
    <submittedName>
        <fullName evidence="9">Exosortase/archaeosortase family protein</fullName>
    </submittedName>
</protein>
<dbReference type="GO" id="GO:0005886">
    <property type="term" value="C:plasma membrane"/>
    <property type="evidence" value="ECO:0007669"/>
    <property type="project" value="UniProtKB-SubCell"/>
</dbReference>
<evidence type="ECO:0000256" key="8">
    <source>
        <dbReference type="SAM" id="Phobius"/>
    </source>
</evidence>
<keyword evidence="5" id="KW-0378">Hydrolase</keyword>
<dbReference type="EMBL" id="RSED01000001">
    <property type="protein sequence ID" value="RRS06036.1"/>
    <property type="molecule type" value="Genomic_DNA"/>
</dbReference>
<sequence>MNRHPLHGTPKGSGTVLRAATSRSSNAMMWRAAVFLAIFAVLQGWYSTAARDTWIERMVIDEVTVKSAAALIQIIDPTTGVQPVGSRLQAPGGGINIINGCEGVDVLFLMMAAMLVAPISISARLMGISLGVCVVLGLNQARVIGLFYAYRGDRSLFDMLHGVVAPLMLIVAVSAYFLLWLNWHAPVKRDSPAEP</sequence>
<dbReference type="Pfam" id="PF09721">
    <property type="entry name" value="Exosortase_EpsH"/>
    <property type="match status" value="1"/>
</dbReference>
<dbReference type="AlphaFoldDB" id="A0A3R8SBY3"/>
<dbReference type="InterPro" id="IPR019127">
    <property type="entry name" value="Exosortase"/>
</dbReference>
<gene>
    <name evidence="9" type="ORF">EIP75_00005</name>
</gene>
<evidence type="ECO:0000256" key="3">
    <source>
        <dbReference type="ARBA" id="ARBA00022670"/>
    </source>
</evidence>
<dbReference type="NCBIfam" id="TIGR04178">
    <property type="entry name" value="exo_archaeo"/>
    <property type="match status" value="1"/>
</dbReference>
<keyword evidence="6 8" id="KW-1133">Transmembrane helix</keyword>
<organism evidence="9 10">
    <name type="scientific">Aquabacterium soli</name>
    <dbReference type="NCBI Taxonomy" id="2493092"/>
    <lineage>
        <taxon>Bacteria</taxon>
        <taxon>Pseudomonadati</taxon>
        <taxon>Pseudomonadota</taxon>
        <taxon>Betaproteobacteria</taxon>
        <taxon>Burkholderiales</taxon>
        <taxon>Aquabacterium</taxon>
    </lineage>
</organism>
<evidence type="ECO:0000256" key="1">
    <source>
        <dbReference type="ARBA" id="ARBA00004651"/>
    </source>
</evidence>
<evidence type="ECO:0000313" key="10">
    <source>
        <dbReference type="Proteomes" id="UP000269265"/>
    </source>
</evidence>
<evidence type="ECO:0000256" key="2">
    <source>
        <dbReference type="ARBA" id="ARBA00022475"/>
    </source>
</evidence>
<accession>A0A3R8SBY3</accession>
<feature type="transmembrane region" description="Helical" evidence="8">
    <location>
        <begin position="28"/>
        <end position="46"/>
    </location>
</feature>
<evidence type="ECO:0000256" key="5">
    <source>
        <dbReference type="ARBA" id="ARBA00022801"/>
    </source>
</evidence>
<dbReference type="InterPro" id="IPR026392">
    <property type="entry name" value="Exo/Archaeosortase_dom"/>
</dbReference>
<keyword evidence="3" id="KW-0645">Protease</keyword>
<keyword evidence="2" id="KW-1003">Cell membrane</keyword>
<proteinExistence type="predicted"/>
<feature type="transmembrane region" description="Helical" evidence="8">
    <location>
        <begin position="162"/>
        <end position="181"/>
    </location>
</feature>
<comment type="subcellular location">
    <subcellularLocation>
        <location evidence="1">Cell membrane</location>
        <topology evidence="1">Multi-pass membrane protein</topology>
    </subcellularLocation>
</comment>
<evidence type="ECO:0000256" key="4">
    <source>
        <dbReference type="ARBA" id="ARBA00022692"/>
    </source>
</evidence>
<evidence type="ECO:0000256" key="6">
    <source>
        <dbReference type="ARBA" id="ARBA00022989"/>
    </source>
</evidence>
<keyword evidence="7 8" id="KW-0472">Membrane</keyword>
<dbReference type="GO" id="GO:0006508">
    <property type="term" value="P:proteolysis"/>
    <property type="evidence" value="ECO:0007669"/>
    <property type="project" value="UniProtKB-KW"/>
</dbReference>
<keyword evidence="4 8" id="KW-0812">Transmembrane</keyword>
<evidence type="ECO:0000313" key="9">
    <source>
        <dbReference type="EMBL" id="RRS06036.1"/>
    </source>
</evidence>
<evidence type="ECO:0000256" key="7">
    <source>
        <dbReference type="ARBA" id="ARBA00023136"/>
    </source>
</evidence>
<comment type="caution">
    <text evidence="9">The sequence shown here is derived from an EMBL/GenBank/DDBJ whole genome shotgun (WGS) entry which is preliminary data.</text>
</comment>
<dbReference type="GO" id="GO:0008233">
    <property type="term" value="F:peptidase activity"/>
    <property type="evidence" value="ECO:0007669"/>
    <property type="project" value="UniProtKB-KW"/>
</dbReference>
<keyword evidence="10" id="KW-1185">Reference proteome</keyword>